<evidence type="ECO:0000313" key="2">
    <source>
        <dbReference type="Proteomes" id="UP000536534"/>
    </source>
</evidence>
<reference evidence="1 2" key="1">
    <citation type="journal article" date="2020" name="Biotechnol. Biofuels">
        <title>New insights from the biogas microbiome by comprehensive genome-resolved metagenomics of nearly 1600 species originating from multiple anaerobic digesters.</title>
        <authorList>
            <person name="Campanaro S."/>
            <person name="Treu L."/>
            <person name="Rodriguez-R L.M."/>
            <person name="Kovalovszki A."/>
            <person name="Ziels R.M."/>
            <person name="Maus I."/>
            <person name="Zhu X."/>
            <person name="Kougias P.G."/>
            <person name="Basile A."/>
            <person name="Luo G."/>
            <person name="Schluter A."/>
            <person name="Konstantinidis K.T."/>
            <person name="Angelidaki I."/>
        </authorList>
    </citation>
    <scope>NUCLEOTIDE SEQUENCE [LARGE SCALE GENOMIC DNA]</scope>
    <source>
        <strain evidence="1">AS06rmzACSIP_256</strain>
    </source>
</reference>
<dbReference type="AlphaFoldDB" id="A0A7X7R7P7"/>
<dbReference type="InterPro" id="IPR011050">
    <property type="entry name" value="Pectin_lyase_fold/virulence"/>
</dbReference>
<dbReference type="InterPro" id="IPR012334">
    <property type="entry name" value="Pectin_lyas_fold"/>
</dbReference>
<comment type="caution">
    <text evidence="1">The sequence shown here is derived from an EMBL/GenBank/DDBJ whole genome shotgun (WGS) entry which is preliminary data.</text>
</comment>
<dbReference type="OrthoDB" id="8878147at2"/>
<gene>
    <name evidence="1" type="ORF">GX576_04975</name>
</gene>
<sequence>MGALLLAAAPVDAATLRVGPGEAIARIADAAKQAKDGDVVEILAGEYRGDVAVWKQKRLTIRGVGGRPVLIADGESAEGKAIWVIRNGDFVVDNIEFRGARVADGNGAGIRFERGRLSVRNSAFHDNQTGILTANFEDAELRIEDSVFAEAPRQEHSLPHLLYVGRIARFEVEGSRFHQGQRGHLIKSRARRSEIRYNMIHDGPAGEASYEIDLPNGGHATLVGNVIGQSAASQNATVVTFGAEGDAWPDSRLELAHNTLLNEGLRPALFLRVWAERLPAATPVLTRNNLTVGLGVFTTTNAGDHAGNVPLPPGALGDPGILDFSLGADALLRRRAFPPAPSHLVPQAEFALPLGTRPLNPPARWVPGAFQTPRLGE</sequence>
<proteinExistence type="predicted"/>
<dbReference type="Proteomes" id="UP000536534">
    <property type="component" value="Unassembled WGS sequence"/>
</dbReference>
<organism evidence="1 2">
    <name type="scientific">Thauera phenolivorans</name>
    <dbReference type="NCBI Taxonomy" id="1792543"/>
    <lineage>
        <taxon>Bacteria</taxon>
        <taxon>Pseudomonadati</taxon>
        <taxon>Pseudomonadota</taxon>
        <taxon>Betaproteobacteria</taxon>
        <taxon>Rhodocyclales</taxon>
        <taxon>Zoogloeaceae</taxon>
        <taxon>Thauera</taxon>
    </lineage>
</organism>
<name>A0A7X7R7P7_9RHOO</name>
<dbReference type="EMBL" id="JAAYYV010000130">
    <property type="protein sequence ID" value="NLF53744.1"/>
    <property type="molecule type" value="Genomic_DNA"/>
</dbReference>
<evidence type="ECO:0000313" key="1">
    <source>
        <dbReference type="EMBL" id="NLF53744.1"/>
    </source>
</evidence>
<dbReference type="SUPFAM" id="SSF51126">
    <property type="entry name" value="Pectin lyase-like"/>
    <property type="match status" value="1"/>
</dbReference>
<evidence type="ECO:0008006" key="3">
    <source>
        <dbReference type="Google" id="ProtNLM"/>
    </source>
</evidence>
<protein>
    <recommendedName>
        <fullName evidence="3">Right handed beta helix domain-containing protein</fullName>
    </recommendedName>
</protein>
<accession>A0A7X7R7P7</accession>
<dbReference type="Gene3D" id="2.160.20.10">
    <property type="entry name" value="Single-stranded right-handed beta-helix, Pectin lyase-like"/>
    <property type="match status" value="1"/>
</dbReference>